<dbReference type="EC" id="5.6.2.4" evidence="9"/>
<evidence type="ECO:0000256" key="10">
    <source>
        <dbReference type="PROSITE-ProRule" id="PRU00560"/>
    </source>
</evidence>
<gene>
    <name evidence="14" type="ORF">BACCOP_00558</name>
</gene>
<evidence type="ECO:0000259" key="12">
    <source>
        <dbReference type="PROSITE" id="PS51194"/>
    </source>
</evidence>
<dbReference type="GO" id="GO:0043590">
    <property type="term" value="C:bacterial nucleoid"/>
    <property type="evidence" value="ECO:0007669"/>
    <property type="project" value="TreeGrafter"/>
</dbReference>
<proteinExistence type="inferred from homology"/>
<dbReference type="eggNOG" id="COG0210">
    <property type="taxonomic scope" value="Bacteria"/>
</dbReference>
<dbReference type="NCBIfam" id="TIGR00614">
    <property type="entry name" value="recQ_fam"/>
    <property type="match status" value="1"/>
</dbReference>
<accession>B3JFB0</accession>
<evidence type="ECO:0000256" key="3">
    <source>
        <dbReference type="ARBA" id="ARBA00022801"/>
    </source>
</evidence>
<comment type="catalytic activity">
    <reaction evidence="8">
        <text>Couples ATP hydrolysis with the unwinding of duplex DNA by translocating in the 3'-5' direction.</text>
        <dbReference type="EC" id="5.6.2.4"/>
    </reaction>
</comment>
<dbReference type="GO" id="GO:0006281">
    <property type="term" value="P:DNA repair"/>
    <property type="evidence" value="ECO:0007669"/>
    <property type="project" value="TreeGrafter"/>
</dbReference>
<dbReference type="PROSITE" id="PS51198">
    <property type="entry name" value="UVRD_HELICASE_ATP_BIND"/>
    <property type="match status" value="1"/>
</dbReference>
<dbReference type="Pfam" id="PF00270">
    <property type="entry name" value="DEAD"/>
    <property type="match status" value="1"/>
</dbReference>
<dbReference type="Pfam" id="PF13538">
    <property type="entry name" value="UvrD_C_2"/>
    <property type="match status" value="1"/>
</dbReference>
<keyword evidence="5 10" id="KW-0067">ATP-binding</keyword>
<evidence type="ECO:0000256" key="4">
    <source>
        <dbReference type="ARBA" id="ARBA00022806"/>
    </source>
</evidence>
<keyword evidence="6" id="KW-0238">DNA-binding</keyword>
<reference evidence="14 15" key="1">
    <citation type="submission" date="2008-04" db="EMBL/GenBank/DDBJ databases">
        <title>Draft genome sequence of Bacteroides coprocola (DSM 17136).</title>
        <authorList>
            <person name="Sudarsanam P."/>
            <person name="Ley R."/>
            <person name="Guruge J."/>
            <person name="Turnbaugh P.J."/>
            <person name="Mahowald M."/>
            <person name="Liep D."/>
            <person name="Gordon J."/>
        </authorList>
    </citation>
    <scope>NUCLEOTIDE SEQUENCE [LARGE SCALE GENOMIC DNA]</scope>
    <source>
        <strain evidence="14 15">DSM 17136</strain>
    </source>
</reference>
<dbReference type="InterPro" id="IPR001650">
    <property type="entry name" value="Helicase_C-like"/>
</dbReference>
<dbReference type="GeneID" id="79860530"/>
<dbReference type="PROSITE" id="PS51192">
    <property type="entry name" value="HELICASE_ATP_BIND_1"/>
    <property type="match status" value="1"/>
</dbReference>
<protein>
    <recommendedName>
        <fullName evidence="9">DNA 3'-5' helicase</fullName>
        <ecNumber evidence="9">5.6.2.4</ecNumber>
    </recommendedName>
</protein>
<dbReference type="STRING" id="470145.BACCOP_00558"/>
<evidence type="ECO:0000313" key="14">
    <source>
        <dbReference type="EMBL" id="EDV02344.1"/>
    </source>
</evidence>
<dbReference type="GO" id="GO:0030894">
    <property type="term" value="C:replisome"/>
    <property type="evidence" value="ECO:0007669"/>
    <property type="project" value="TreeGrafter"/>
</dbReference>
<dbReference type="InterPro" id="IPR014001">
    <property type="entry name" value="Helicase_ATP-bd"/>
</dbReference>
<dbReference type="OrthoDB" id="9763310at2"/>
<dbReference type="GO" id="GO:0016787">
    <property type="term" value="F:hydrolase activity"/>
    <property type="evidence" value="ECO:0007669"/>
    <property type="project" value="UniProtKB-UniRule"/>
</dbReference>
<evidence type="ECO:0000259" key="13">
    <source>
        <dbReference type="PROSITE" id="PS51198"/>
    </source>
</evidence>
<feature type="binding site" evidence="10">
    <location>
        <begin position="1076"/>
        <end position="1083"/>
    </location>
    <ligand>
        <name>ATP</name>
        <dbReference type="ChEBI" id="CHEBI:30616"/>
    </ligand>
</feature>
<dbReference type="GO" id="GO:0006310">
    <property type="term" value="P:DNA recombination"/>
    <property type="evidence" value="ECO:0007669"/>
    <property type="project" value="InterPro"/>
</dbReference>
<dbReference type="SMART" id="SM00487">
    <property type="entry name" value="DEXDc"/>
    <property type="match status" value="1"/>
</dbReference>
<dbReference type="HOGENOM" id="CLU_002862_0_0_10"/>
<organism evidence="14 15">
    <name type="scientific">Phocaeicola coprocola DSM 17136</name>
    <dbReference type="NCBI Taxonomy" id="470145"/>
    <lineage>
        <taxon>Bacteria</taxon>
        <taxon>Pseudomonadati</taxon>
        <taxon>Bacteroidota</taxon>
        <taxon>Bacteroidia</taxon>
        <taxon>Bacteroidales</taxon>
        <taxon>Bacteroidaceae</taxon>
        <taxon>Phocaeicola</taxon>
    </lineage>
</organism>
<keyword evidence="4 10" id="KW-0347">Helicase</keyword>
<evidence type="ECO:0000256" key="2">
    <source>
        <dbReference type="ARBA" id="ARBA00022741"/>
    </source>
</evidence>
<dbReference type="SMART" id="SM00490">
    <property type="entry name" value="HELICc"/>
    <property type="match status" value="1"/>
</dbReference>
<dbReference type="GO" id="GO:0009378">
    <property type="term" value="F:four-way junction helicase activity"/>
    <property type="evidence" value="ECO:0007669"/>
    <property type="project" value="TreeGrafter"/>
</dbReference>
<dbReference type="Proteomes" id="UP000003146">
    <property type="component" value="Unassembled WGS sequence"/>
</dbReference>
<dbReference type="SUPFAM" id="SSF52540">
    <property type="entry name" value="P-loop containing nucleoside triphosphate hydrolases"/>
    <property type="match status" value="2"/>
</dbReference>
<dbReference type="GO" id="GO:0003677">
    <property type="term" value="F:DNA binding"/>
    <property type="evidence" value="ECO:0007669"/>
    <property type="project" value="UniProtKB-KW"/>
</dbReference>
<dbReference type="CDD" id="cd17932">
    <property type="entry name" value="DEXQc_UvrD"/>
    <property type="match status" value="1"/>
</dbReference>
<sequence length="1606" mass="183986">MAIWDIFTKNKTSRYAIVDVEVGLKDHKIHDIGALRQDGATFHKASKEELFDFLRDTDYLCGHNIIHHDAQYLFSDKACRWTLVDTLYVSPLLFPERPYHRLVKDDKLVCDQMNNPVNDCEKARDLLLDEIARWNSLPDEIRKIFASLLKGKEEFDGFFSMVKAERVSWGLSGLIRRLYEGKICEHADVDMLVRQYPCEMAYALALIDTTDYRSVTPGWVLRNYPAVEYVMKLLRHTPCSEGCTYCNSQLDVLHSLKVFFGYDQFRTYGGEPLQERAARAAIEGKPLLAIFPTGGGKSLTFQLPALMEARAVHGLTVVISPLQSLMKDQVDNLADKGITDAVTINGLLDPITRALSIQRVQEGDASLLYIAPEMLRSKTIERILMMRHVVRFVIDEAHCFSSWGQDFRVDYLYLGKFIKEYQEKKGCKNPIPVSCFTATAKQKVVQDICDYFKRTLNLDLELFASTASRTNLRYSVIHAETDEDKYAKLRELVAESTCPTIVYVSRTRRTKELALKLTRDGYKALPFNGKMDSDEKIANQDAFMSDQVRIIVATSAFGMGVDKKDVGLVVHYDISDSLENYVQEAGRAGRDPHLNARCYVLYSDNDLDKHFILLNQTKLSISEIQQVWKAVKDMTKKRMRVCCSALEIARNAGWDDSVSDIETRVRTALAALEQSGYLERGTNVPHVYATGITVKNMDEARKRITASVLFHSDEIEKAVRIITSLISQKYIAKAQDSGAESRVDYLADILGLTKKEVVSVVERMRQEGILADSKDISAYLLDAGDSERRARMFLDRFAKLERYILSHIPDDALRISCKQLNDNAVHDGITTSKEKDIRTLLYFLTIKGYTYKKEDAVHNMELVRRADMESIIRRFEKRLVISRFAVEWLYKLVKDKVIEDSDTEKTAVQFSVVELLNQVKANAQSLLGELDDLQLEDVEEALLYLSKIGALKLEGGFLVLYNAMNIRRIKDNKSRYKQDDYRMLNEFYKQKIQQVHIVGEYANLMVKDYQAALQYVQDYFQMDYKKFIAKYFKGERVNEIQRNLTPEKYKQLFGQLSKRQMEIISDKDSRCIVVAAGPGSGKTRVLVHKLASLLLLEDVKHEQLLMLTFSRAAATEFKQRLMELIGNAAHYVEIKTFHAYCFDLLGLIGNLDEVKNVVGKAAEMIEQGEVEPNRIGKTVLVIDEAQDMGAEEHALVRALMHHNEEMRVIAVGDDDQNIYEFRGSDAGYMFRLTQEPGSRFVEMTENYRSARHVVAFANEFVKTIGRRMKTMPIISMRKEEGWVGVTHHRSACMYQPLVEELLQHRGEGTTCVLTQTNEEAVIVVALLQKRGIRSKLIQSMEGLLFWNMAEMRYFLKYVGKRVSTPLIPEDLWEEAKSATFAAYNGSLSLAYVKRCIELFEQINKMKYFTDFKEFVFESSMEDFCDVSGSDVVVSTIHKAKGREFDDVYMLISDGYLRDDHLMRRYYVGITRAKKRLFIHTNGDCFANISADQNCIDQREYAMPEEIVLQLSHKDVYLGFFKEIKREVLALKGGDMLSYKDYTLYDVAQRPVARLSLSMQKKLAEWKERGYEVKAASVRFVVAWKPKDAPKEEPEIAVLLADLVLSL</sequence>
<dbReference type="Pfam" id="PF13245">
    <property type="entry name" value="AAA_19"/>
    <property type="match status" value="1"/>
</dbReference>
<dbReference type="SUPFAM" id="SSF53098">
    <property type="entry name" value="Ribonuclease H-like"/>
    <property type="match status" value="1"/>
</dbReference>
<dbReference type="GO" id="GO:0043138">
    <property type="term" value="F:3'-5' DNA helicase activity"/>
    <property type="evidence" value="ECO:0007669"/>
    <property type="project" value="UniProtKB-EC"/>
</dbReference>
<dbReference type="InterPro" id="IPR014016">
    <property type="entry name" value="UvrD-like_ATP-bd"/>
</dbReference>
<evidence type="ECO:0000313" key="15">
    <source>
        <dbReference type="Proteomes" id="UP000003146"/>
    </source>
</evidence>
<dbReference type="InterPro" id="IPR012337">
    <property type="entry name" value="RNaseH-like_sf"/>
</dbReference>
<dbReference type="EMBL" id="ABIY02000054">
    <property type="protein sequence ID" value="EDV02344.1"/>
    <property type="molecule type" value="Genomic_DNA"/>
</dbReference>
<evidence type="ECO:0000259" key="11">
    <source>
        <dbReference type="PROSITE" id="PS51192"/>
    </source>
</evidence>
<dbReference type="PANTHER" id="PTHR13710:SF105">
    <property type="entry name" value="ATP-DEPENDENT DNA HELICASE Q1"/>
    <property type="match status" value="1"/>
</dbReference>
<keyword evidence="7" id="KW-0413">Isomerase</keyword>
<dbReference type="InterPro" id="IPR027417">
    <property type="entry name" value="P-loop_NTPase"/>
</dbReference>
<feature type="domain" description="Helicase ATP-binding" evidence="11">
    <location>
        <begin position="278"/>
        <end position="458"/>
    </location>
</feature>
<dbReference type="Pfam" id="PF00271">
    <property type="entry name" value="Helicase_C"/>
    <property type="match status" value="1"/>
</dbReference>
<dbReference type="InterPro" id="IPR011545">
    <property type="entry name" value="DEAD/DEAH_box_helicase_dom"/>
</dbReference>
<evidence type="ECO:0000256" key="6">
    <source>
        <dbReference type="ARBA" id="ARBA00023125"/>
    </source>
</evidence>
<dbReference type="PANTHER" id="PTHR13710">
    <property type="entry name" value="DNA HELICASE RECQ FAMILY MEMBER"/>
    <property type="match status" value="1"/>
</dbReference>
<keyword evidence="2 10" id="KW-0547">Nucleotide-binding</keyword>
<dbReference type="GO" id="GO:0005737">
    <property type="term" value="C:cytoplasm"/>
    <property type="evidence" value="ECO:0007669"/>
    <property type="project" value="TreeGrafter"/>
</dbReference>
<reference evidence="14 15" key="2">
    <citation type="submission" date="2008-04" db="EMBL/GenBank/DDBJ databases">
        <authorList>
            <person name="Fulton L."/>
            <person name="Clifton S."/>
            <person name="Fulton B."/>
            <person name="Xu J."/>
            <person name="Minx P."/>
            <person name="Pepin K.H."/>
            <person name="Johnson M."/>
            <person name="Thiruvilangam P."/>
            <person name="Bhonagiri V."/>
            <person name="Nash W.E."/>
            <person name="Mardis E.R."/>
            <person name="Wilson R.K."/>
        </authorList>
    </citation>
    <scope>NUCLEOTIDE SEQUENCE [LARGE SCALE GENOMIC DNA]</scope>
    <source>
        <strain evidence="14 15">DSM 17136</strain>
    </source>
</reference>
<dbReference type="PROSITE" id="PS51194">
    <property type="entry name" value="HELICASE_CTER"/>
    <property type="match status" value="1"/>
</dbReference>
<dbReference type="InterPro" id="IPR004589">
    <property type="entry name" value="DNA_helicase_ATP-dep_RecQ"/>
</dbReference>
<dbReference type="CDD" id="cd17920">
    <property type="entry name" value="DEXHc_RecQ"/>
    <property type="match status" value="1"/>
</dbReference>
<dbReference type="InterPro" id="IPR027785">
    <property type="entry name" value="UvrD-like_helicase_C"/>
</dbReference>
<dbReference type="RefSeq" id="WP_007566391.1">
    <property type="nucleotide sequence ID" value="NZ_DS981453.1"/>
</dbReference>
<evidence type="ECO:0000256" key="1">
    <source>
        <dbReference type="ARBA" id="ARBA00005446"/>
    </source>
</evidence>
<dbReference type="Gene3D" id="3.40.50.300">
    <property type="entry name" value="P-loop containing nucleotide triphosphate hydrolases"/>
    <property type="match status" value="5"/>
</dbReference>
<evidence type="ECO:0000256" key="9">
    <source>
        <dbReference type="ARBA" id="ARBA00034808"/>
    </source>
</evidence>
<evidence type="ECO:0000256" key="8">
    <source>
        <dbReference type="ARBA" id="ARBA00034617"/>
    </source>
</evidence>
<dbReference type="GO" id="GO:0005524">
    <property type="term" value="F:ATP binding"/>
    <property type="evidence" value="ECO:0007669"/>
    <property type="project" value="UniProtKB-UniRule"/>
</dbReference>
<keyword evidence="3 10" id="KW-0378">Hydrolase</keyword>
<feature type="domain" description="UvrD-like helicase ATP-binding" evidence="13">
    <location>
        <begin position="1055"/>
        <end position="1378"/>
    </location>
</feature>
<evidence type="ECO:0000256" key="5">
    <source>
        <dbReference type="ARBA" id="ARBA00022840"/>
    </source>
</evidence>
<dbReference type="eggNOG" id="COG0514">
    <property type="taxonomic scope" value="Bacteria"/>
</dbReference>
<name>B3JFB0_9BACT</name>
<evidence type="ECO:0000256" key="7">
    <source>
        <dbReference type="ARBA" id="ARBA00023235"/>
    </source>
</evidence>
<comment type="similarity">
    <text evidence="1">Belongs to the helicase family. RecQ subfamily.</text>
</comment>
<comment type="caution">
    <text evidence="14">The sequence shown here is derived from an EMBL/GenBank/DDBJ whole genome shotgun (WGS) entry which is preliminary data.</text>
</comment>
<feature type="domain" description="Helicase C-terminal" evidence="12">
    <location>
        <begin position="488"/>
        <end position="635"/>
    </location>
</feature>